<feature type="region of interest" description="Disordered" evidence="7">
    <location>
        <begin position="340"/>
        <end position="365"/>
    </location>
</feature>
<dbReference type="EMBL" id="CM000645">
    <property type="protein sequence ID" value="EED90269.1"/>
    <property type="molecule type" value="Genomic_DNA"/>
</dbReference>
<accession>B8C8D6</accession>
<feature type="region of interest" description="Disordered" evidence="7">
    <location>
        <begin position="398"/>
        <end position="465"/>
    </location>
</feature>
<keyword evidence="3" id="KW-0690">Ribosome biogenesis</keyword>
<organism evidence="8 9">
    <name type="scientific">Thalassiosira pseudonana</name>
    <name type="common">Marine diatom</name>
    <name type="synonym">Cyclotella nana</name>
    <dbReference type="NCBI Taxonomy" id="35128"/>
    <lineage>
        <taxon>Eukaryota</taxon>
        <taxon>Sar</taxon>
        <taxon>Stramenopiles</taxon>
        <taxon>Ochrophyta</taxon>
        <taxon>Bacillariophyta</taxon>
        <taxon>Coscinodiscophyceae</taxon>
        <taxon>Thalassiosirophycidae</taxon>
        <taxon>Thalassiosirales</taxon>
        <taxon>Thalassiosiraceae</taxon>
        <taxon>Thalassiosira</taxon>
    </lineage>
</organism>
<feature type="compositionally biased region" description="Acidic residues" evidence="7">
    <location>
        <begin position="60"/>
        <end position="86"/>
    </location>
</feature>
<dbReference type="PaxDb" id="35128-Thaps24016"/>
<evidence type="ECO:0000313" key="9">
    <source>
        <dbReference type="Proteomes" id="UP000001449"/>
    </source>
</evidence>
<dbReference type="OMA" id="DAHKGRD"/>
<evidence type="ECO:0000313" key="8">
    <source>
        <dbReference type="EMBL" id="EED90269.1"/>
    </source>
</evidence>
<dbReference type="RefSeq" id="XP_002292294.1">
    <property type="nucleotide sequence ID" value="XM_002292258.1"/>
</dbReference>
<evidence type="ECO:0000256" key="1">
    <source>
        <dbReference type="ARBA" id="ARBA00004604"/>
    </source>
</evidence>
<keyword evidence="4 6" id="KW-0175">Coiled coil</keyword>
<evidence type="ECO:0000256" key="6">
    <source>
        <dbReference type="SAM" id="Coils"/>
    </source>
</evidence>
<reference evidence="8 9" key="2">
    <citation type="journal article" date="2008" name="Nature">
        <title>The Phaeodactylum genome reveals the evolutionary history of diatom genomes.</title>
        <authorList>
            <person name="Bowler C."/>
            <person name="Allen A.E."/>
            <person name="Badger J.H."/>
            <person name="Grimwood J."/>
            <person name="Jabbari K."/>
            <person name="Kuo A."/>
            <person name="Maheswari U."/>
            <person name="Martens C."/>
            <person name="Maumus F."/>
            <person name="Otillar R.P."/>
            <person name="Rayko E."/>
            <person name="Salamov A."/>
            <person name="Vandepoele K."/>
            <person name="Beszteri B."/>
            <person name="Gruber A."/>
            <person name="Heijde M."/>
            <person name="Katinka M."/>
            <person name="Mock T."/>
            <person name="Valentin K."/>
            <person name="Verret F."/>
            <person name="Berges J.A."/>
            <person name="Brownlee C."/>
            <person name="Cadoret J.P."/>
            <person name="Chiovitti A."/>
            <person name="Choi C.J."/>
            <person name="Coesel S."/>
            <person name="De Martino A."/>
            <person name="Detter J.C."/>
            <person name="Durkin C."/>
            <person name="Falciatore A."/>
            <person name="Fournet J."/>
            <person name="Haruta M."/>
            <person name="Huysman M.J."/>
            <person name="Jenkins B.D."/>
            <person name="Jiroutova K."/>
            <person name="Jorgensen R.E."/>
            <person name="Joubert Y."/>
            <person name="Kaplan A."/>
            <person name="Kroger N."/>
            <person name="Kroth P.G."/>
            <person name="La Roche J."/>
            <person name="Lindquist E."/>
            <person name="Lommer M."/>
            <person name="Martin-Jezequel V."/>
            <person name="Lopez P.J."/>
            <person name="Lucas S."/>
            <person name="Mangogna M."/>
            <person name="McGinnis K."/>
            <person name="Medlin L.K."/>
            <person name="Montsant A."/>
            <person name="Oudot-Le Secq M.P."/>
            <person name="Napoli C."/>
            <person name="Obornik M."/>
            <person name="Parker M.S."/>
            <person name="Petit J.L."/>
            <person name="Porcel B.M."/>
            <person name="Poulsen N."/>
            <person name="Robison M."/>
            <person name="Rychlewski L."/>
            <person name="Rynearson T.A."/>
            <person name="Schmutz J."/>
            <person name="Shapiro H."/>
            <person name="Siaut M."/>
            <person name="Stanley M."/>
            <person name="Sussman M.R."/>
            <person name="Taylor A.R."/>
            <person name="Vardi A."/>
            <person name="von Dassow P."/>
            <person name="Vyverman W."/>
            <person name="Willis A."/>
            <person name="Wyrwicz L.S."/>
            <person name="Rokhsar D.S."/>
            <person name="Weissenbach J."/>
            <person name="Armbrust E.V."/>
            <person name="Green B.R."/>
            <person name="Van de Peer Y."/>
            <person name="Grigoriev I.V."/>
        </authorList>
    </citation>
    <scope>NUCLEOTIDE SEQUENCE [LARGE SCALE GENOMIC DNA]</scope>
    <source>
        <strain evidence="8 9">CCMP1335</strain>
    </source>
</reference>
<dbReference type="KEGG" id="tps:THAPSDRAFT_24016"/>
<feature type="region of interest" description="Disordered" evidence="7">
    <location>
        <begin position="1"/>
        <end position="184"/>
    </location>
</feature>
<dbReference type="GO" id="GO:0030687">
    <property type="term" value="C:preribosome, large subunit precursor"/>
    <property type="evidence" value="ECO:0000318"/>
    <property type="project" value="GO_Central"/>
</dbReference>
<dbReference type="GO" id="GO:0005730">
    <property type="term" value="C:nucleolus"/>
    <property type="evidence" value="ECO:0000318"/>
    <property type="project" value="GO_Central"/>
</dbReference>
<dbReference type="PANTHER" id="PTHR13028:SF0">
    <property type="entry name" value="RRNA-PROCESSING PROTEIN EBP2-RELATED"/>
    <property type="match status" value="1"/>
</dbReference>
<comment type="similarity">
    <text evidence="2">Belongs to the EBP2 family.</text>
</comment>
<feature type="compositionally biased region" description="Acidic residues" evidence="7">
    <location>
        <begin position="127"/>
        <end position="172"/>
    </location>
</feature>
<evidence type="ECO:0000256" key="5">
    <source>
        <dbReference type="ARBA" id="ARBA00023242"/>
    </source>
</evidence>
<dbReference type="AlphaFoldDB" id="B8C8D6"/>
<dbReference type="InterPro" id="IPR008610">
    <property type="entry name" value="Ebp2"/>
</dbReference>
<dbReference type="Pfam" id="PF05890">
    <property type="entry name" value="Ebp2"/>
    <property type="match status" value="1"/>
</dbReference>
<evidence type="ECO:0000256" key="7">
    <source>
        <dbReference type="SAM" id="MobiDB-lite"/>
    </source>
</evidence>
<feature type="compositionally biased region" description="Basic residues" evidence="7">
    <location>
        <begin position="1"/>
        <end position="15"/>
    </location>
</feature>
<sequence>MTAAATKKKVKKTKAPIKDDAPPKKLKKQQSKKQVVEEKPSASESEDEDMKLTLEALDAISDEEDSDDAAENGEEDGGDGEWDDEANALRAMISNGAFDEMLKKHGKKGNTSAKGGGKKSKQRQEESSDEEDGSDEEELEEVELSMEQDGQEEEENGSNKSDDEESSDDEDRAEIKPAANQVNTLEIALKTAIQSTDRNLPWAESFAVVPPTPLPFGSVDDDATTTAAAKKRKLNNTDDDGEEEEEKQTVDIHDDLKREVAFYDNALEAVNIARMECEEAGIPFTRPDDFFAEMVKSDDHMAKIKDRLIFETKKIEAVERRKSNKEQTVMAKERHAHRLAEKSKAKKAHMSAVEDWKKSAESGRRGLGGKVLDYEEEEERLRGLGGGGASKKRMAANKRFGFGGKRGRFKQNDKSTLNNMSGFKPRGSFGGVGQKSTPQYAGGKKKSGGGANKRPGKRARDANRK</sequence>
<dbReference type="HOGENOM" id="CLU_649679_0_0_1"/>
<dbReference type="PANTHER" id="PTHR13028">
    <property type="entry name" value="RRNA PROCESSING PROTEIN EBNA1-BINDING PROTEIN-RELATED"/>
    <property type="match status" value="1"/>
</dbReference>
<reference evidence="8 9" key="1">
    <citation type="journal article" date="2004" name="Science">
        <title>The genome of the diatom Thalassiosira pseudonana: ecology, evolution, and metabolism.</title>
        <authorList>
            <person name="Armbrust E.V."/>
            <person name="Berges J.A."/>
            <person name="Bowler C."/>
            <person name="Green B.R."/>
            <person name="Martinez D."/>
            <person name="Putnam N.H."/>
            <person name="Zhou S."/>
            <person name="Allen A.E."/>
            <person name="Apt K.E."/>
            <person name="Bechner M."/>
            <person name="Brzezinski M.A."/>
            <person name="Chaal B.K."/>
            <person name="Chiovitti A."/>
            <person name="Davis A.K."/>
            <person name="Demarest M.S."/>
            <person name="Detter J.C."/>
            <person name="Glavina T."/>
            <person name="Goodstein D."/>
            <person name="Hadi M.Z."/>
            <person name="Hellsten U."/>
            <person name="Hildebrand M."/>
            <person name="Jenkins B.D."/>
            <person name="Jurka J."/>
            <person name="Kapitonov V.V."/>
            <person name="Kroger N."/>
            <person name="Lau W.W."/>
            <person name="Lane T.W."/>
            <person name="Larimer F.W."/>
            <person name="Lippmeier J.C."/>
            <person name="Lucas S."/>
            <person name="Medina M."/>
            <person name="Montsant A."/>
            <person name="Obornik M."/>
            <person name="Parker M.S."/>
            <person name="Palenik B."/>
            <person name="Pazour G.J."/>
            <person name="Richardson P.M."/>
            <person name="Rynearson T.A."/>
            <person name="Saito M.A."/>
            <person name="Schwartz D.C."/>
            <person name="Thamatrakoln K."/>
            <person name="Valentin K."/>
            <person name="Vardi A."/>
            <person name="Wilkerson F.P."/>
            <person name="Rokhsar D.S."/>
        </authorList>
    </citation>
    <scope>NUCLEOTIDE SEQUENCE [LARGE SCALE GENOMIC DNA]</scope>
    <source>
        <strain evidence="8 9">CCMP1335</strain>
    </source>
</reference>
<protein>
    <submittedName>
        <fullName evidence="8">Uncharacterized protein</fullName>
    </submittedName>
</protein>
<keyword evidence="9" id="KW-1185">Reference proteome</keyword>
<feature type="region of interest" description="Disordered" evidence="7">
    <location>
        <begin position="211"/>
        <end position="249"/>
    </location>
</feature>
<feature type="compositionally biased region" description="Acidic residues" evidence="7">
    <location>
        <begin position="237"/>
        <end position="246"/>
    </location>
</feature>
<evidence type="ECO:0000256" key="2">
    <source>
        <dbReference type="ARBA" id="ARBA00007336"/>
    </source>
</evidence>
<feature type="coiled-coil region" evidence="6">
    <location>
        <begin position="301"/>
        <end position="335"/>
    </location>
</feature>
<dbReference type="GO" id="GO:0006364">
    <property type="term" value="P:rRNA processing"/>
    <property type="evidence" value="ECO:0000318"/>
    <property type="project" value="GO_Central"/>
</dbReference>
<name>B8C8D6_THAPS</name>
<dbReference type="STRING" id="35128.B8C8D6"/>
<dbReference type="GO" id="GO:0034399">
    <property type="term" value="C:nuclear periphery"/>
    <property type="evidence" value="ECO:0000318"/>
    <property type="project" value="GO_Central"/>
</dbReference>
<dbReference type="eggNOG" id="KOG3080">
    <property type="taxonomic scope" value="Eukaryota"/>
</dbReference>
<evidence type="ECO:0000256" key="3">
    <source>
        <dbReference type="ARBA" id="ARBA00022517"/>
    </source>
</evidence>
<feature type="compositionally biased region" description="Basic and acidic residues" evidence="7">
    <location>
        <begin position="352"/>
        <end position="364"/>
    </location>
</feature>
<dbReference type="Proteomes" id="UP000001449">
    <property type="component" value="Chromosome 9"/>
</dbReference>
<dbReference type="GeneID" id="7448085"/>
<keyword evidence="5" id="KW-0539">Nucleus</keyword>
<proteinExistence type="inferred from homology"/>
<gene>
    <name evidence="8" type="ORF">THAPSDRAFT_24016</name>
</gene>
<comment type="subcellular location">
    <subcellularLocation>
        <location evidence="1">Nucleus</location>
        <location evidence="1">Nucleolus</location>
    </subcellularLocation>
</comment>
<dbReference type="GO" id="GO:0042273">
    <property type="term" value="P:ribosomal large subunit biogenesis"/>
    <property type="evidence" value="ECO:0000318"/>
    <property type="project" value="GO_Central"/>
</dbReference>
<evidence type="ECO:0000256" key="4">
    <source>
        <dbReference type="ARBA" id="ARBA00023054"/>
    </source>
</evidence>
<dbReference type="InParanoid" id="B8C8D6"/>